<evidence type="ECO:0000313" key="3">
    <source>
        <dbReference type="Proteomes" id="UP000283210"/>
    </source>
</evidence>
<accession>A0A437CXW2</accession>
<reference evidence="2 3" key="1">
    <citation type="submission" date="2018-11" db="EMBL/GenBank/DDBJ databases">
        <authorList>
            <person name="Lopez-Roques C."/>
            <person name="Donnadieu C."/>
            <person name="Bouchez O."/>
            <person name="Klopp C."/>
            <person name="Cabau C."/>
            <person name="Zahm M."/>
        </authorList>
    </citation>
    <scope>NUCLEOTIDE SEQUENCE [LARGE SCALE GENOMIC DNA]</scope>
    <source>
        <strain evidence="2">RS831</strain>
        <tissue evidence="2">Whole body</tissue>
    </source>
</reference>
<dbReference type="OrthoDB" id="10492695at2759"/>
<dbReference type="EMBL" id="CM012446">
    <property type="protein sequence ID" value="RVE67416.1"/>
    <property type="molecule type" value="Genomic_DNA"/>
</dbReference>
<name>A0A437CXW2_ORYJA</name>
<gene>
    <name evidence="2" type="ORF">OJAV_G00102680</name>
</gene>
<sequence>MSLFTNGKARESRAEVHRGQPVSLNDDFVDMSGSDLDSLGDLETQNHIVQKNPSVFTGSLSITAPPDAVQKQGKLSVRKTLRQDQSVRPPGFPNRSEAPAGDFRPNSAAAAAAINDEPGEALGQPEPTQIQIQIPTSQTTSNPSTSVRLWVNHSRSLGSRPASARRGQIIRPTLSVAPSRRIQTMKVALKKKMRKMRTVDAEFKKICRALSNITPEDNDAGGVSEDPACVDLARQRFYLASMMTRTLMMIVEFAQK</sequence>
<organism evidence="2 3">
    <name type="scientific">Oryzias javanicus</name>
    <name type="common">Javanese ricefish</name>
    <name type="synonym">Aplocheilus javanicus</name>
    <dbReference type="NCBI Taxonomy" id="123683"/>
    <lineage>
        <taxon>Eukaryota</taxon>
        <taxon>Metazoa</taxon>
        <taxon>Chordata</taxon>
        <taxon>Craniata</taxon>
        <taxon>Vertebrata</taxon>
        <taxon>Euteleostomi</taxon>
        <taxon>Actinopterygii</taxon>
        <taxon>Neopterygii</taxon>
        <taxon>Teleostei</taxon>
        <taxon>Neoteleostei</taxon>
        <taxon>Acanthomorphata</taxon>
        <taxon>Ovalentaria</taxon>
        <taxon>Atherinomorphae</taxon>
        <taxon>Beloniformes</taxon>
        <taxon>Adrianichthyidae</taxon>
        <taxon>Oryziinae</taxon>
        <taxon>Oryzias</taxon>
    </lineage>
</organism>
<evidence type="ECO:0000256" key="1">
    <source>
        <dbReference type="SAM" id="MobiDB-lite"/>
    </source>
</evidence>
<feature type="region of interest" description="Disordered" evidence="1">
    <location>
        <begin position="57"/>
        <end position="76"/>
    </location>
</feature>
<feature type="region of interest" description="Disordered" evidence="1">
    <location>
        <begin position="1"/>
        <end position="27"/>
    </location>
</feature>
<dbReference type="AlphaFoldDB" id="A0A437CXW2"/>
<reference evidence="2 3" key="2">
    <citation type="submission" date="2019-01" db="EMBL/GenBank/DDBJ databases">
        <title>A chromosome length genome reference of the Java medaka (oryzias javanicus).</title>
        <authorList>
            <person name="Herpin A."/>
            <person name="Takehana Y."/>
            <person name="Naruse K."/>
            <person name="Ansai S."/>
            <person name="Kawaguchi M."/>
        </authorList>
    </citation>
    <scope>NUCLEOTIDE SEQUENCE [LARGE SCALE GENOMIC DNA]</scope>
    <source>
        <strain evidence="2">RS831</strain>
        <tissue evidence="2">Whole body</tissue>
    </source>
</reference>
<protein>
    <submittedName>
        <fullName evidence="2">Uncharacterized protein</fullName>
    </submittedName>
</protein>
<keyword evidence="3" id="KW-1185">Reference proteome</keyword>
<proteinExistence type="predicted"/>
<feature type="region of interest" description="Disordered" evidence="1">
    <location>
        <begin position="81"/>
        <end position="103"/>
    </location>
</feature>
<evidence type="ECO:0000313" key="2">
    <source>
        <dbReference type="EMBL" id="RVE67416.1"/>
    </source>
</evidence>
<dbReference type="Proteomes" id="UP000283210">
    <property type="component" value="Chromosome 10"/>
</dbReference>
<feature type="compositionally biased region" description="Basic and acidic residues" evidence="1">
    <location>
        <begin position="8"/>
        <end position="18"/>
    </location>
</feature>